<protein>
    <recommendedName>
        <fullName evidence="3">Reverse transcriptase domain-containing protein</fullName>
    </recommendedName>
</protein>
<feature type="domain" description="Reverse transcriptase" evidence="3">
    <location>
        <begin position="441"/>
        <end position="558"/>
    </location>
</feature>
<evidence type="ECO:0000313" key="5">
    <source>
        <dbReference type="Proteomes" id="UP001172457"/>
    </source>
</evidence>
<evidence type="ECO:0000259" key="3">
    <source>
        <dbReference type="Pfam" id="PF00078"/>
    </source>
</evidence>
<evidence type="ECO:0000256" key="2">
    <source>
        <dbReference type="SAM" id="Phobius"/>
    </source>
</evidence>
<evidence type="ECO:0000256" key="1">
    <source>
        <dbReference type="SAM" id="MobiDB-lite"/>
    </source>
</evidence>
<dbReference type="Pfam" id="PF00078">
    <property type="entry name" value="RVT_1"/>
    <property type="match status" value="1"/>
</dbReference>
<organism evidence="4 5">
    <name type="scientific">Centaurea solstitialis</name>
    <name type="common">yellow star-thistle</name>
    <dbReference type="NCBI Taxonomy" id="347529"/>
    <lineage>
        <taxon>Eukaryota</taxon>
        <taxon>Viridiplantae</taxon>
        <taxon>Streptophyta</taxon>
        <taxon>Embryophyta</taxon>
        <taxon>Tracheophyta</taxon>
        <taxon>Spermatophyta</taxon>
        <taxon>Magnoliopsida</taxon>
        <taxon>eudicotyledons</taxon>
        <taxon>Gunneridae</taxon>
        <taxon>Pentapetalae</taxon>
        <taxon>asterids</taxon>
        <taxon>campanulids</taxon>
        <taxon>Asterales</taxon>
        <taxon>Asteraceae</taxon>
        <taxon>Carduoideae</taxon>
        <taxon>Cardueae</taxon>
        <taxon>Centaureinae</taxon>
        <taxon>Centaurea</taxon>
    </lineage>
</organism>
<reference evidence="4" key="1">
    <citation type="submission" date="2023-03" db="EMBL/GenBank/DDBJ databases">
        <title>Chromosome-scale reference genome and RAD-based genetic map of yellow starthistle (Centaurea solstitialis) reveal putative structural variation and QTLs associated with invader traits.</title>
        <authorList>
            <person name="Reatini B."/>
            <person name="Cang F.A."/>
            <person name="Jiang Q."/>
            <person name="Mckibben M.T.W."/>
            <person name="Barker M.S."/>
            <person name="Rieseberg L.H."/>
            <person name="Dlugosch K.M."/>
        </authorList>
    </citation>
    <scope>NUCLEOTIDE SEQUENCE</scope>
    <source>
        <strain evidence="4">CAN-66</strain>
        <tissue evidence="4">Leaf</tissue>
    </source>
</reference>
<keyword evidence="5" id="KW-1185">Reference proteome</keyword>
<name>A0AA38TDG9_9ASTR</name>
<keyword evidence="2" id="KW-0472">Membrane</keyword>
<evidence type="ECO:0000313" key="4">
    <source>
        <dbReference type="EMBL" id="KAJ9552715.1"/>
    </source>
</evidence>
<feature type="transmembrane region" description="Helical" evidence="2">
    <location>
        <begin position="593"/>
        <end position="611"/>
    </location>
</feature>
<comment type="caution">
    <text evidence="4">The sequence shown here is derived from an EMBL/GenBank/DDBJ whole genome shotgun (WGS) entry which is preliminary data.</text>
</comment>
<keyword evidence="2" id="KW-0812">Transmembrane</keyword>
<proteinExistence type="predicted"/>
<feature type="region of interest" description="Disordered" evidence="1">
    <location>
        <begin position="170"/>
        <end position="201"/>
    </location>
</feature>
<dbReference type="AlphaFoldDB" id="A0AA38TDG9"/>
<dbReference type="EMBL" id="JARYMX010000004">
    <property type="protein sequence ID" value="KAJ9552715.1"/>
    <property type="molecule type" value="Genomic_DNA"/>
</dbReference>
<keyword evidence="2" id="KW-1133">Transmembrane helix</keyword>
<dbReference type="PANTHER" id="PTHR33116:SF78">
    <property type="entry name" value="OS12G0587133 PROTEIN"/>
    <property type="match status" value="1"/>
</dbReference>
<dbReference type="Proteomes" id="UP001172457">
    <property type="component" value="Chromosome 4"/>
</dbReference>
<gene>
    <name evidence="4" type="ORF">OSB04_016760</name>
</gene>
<accession>A0AA38TDG9</accession>
<sequence length="832" mass="93867">MDAMDQILQGCVGLGDPDSTMMVNDVDSSDDEVVVSPKTSGGTTEDVQPNRTSVFDRLATDGRLKFHAGKMNFTRAVGGKDSASLSFFPLANKAQSIIRIPADLAKKLNWRDDVSVTVKVEYVWEPTQCSHCLVFRYKTATCVKALVAQKVKAKAPIVDADGFTRVSRKEWRPKHSETVNGSISGRKQGGGSEGGNYNHKEVGTTKDVMAKKSGMGGSGIKPWVIAGNFNTLLFPHDSLGGSSRRNFDMMDFSLYVEDIEVFDVRFTDDLLFLGIVKRVWDVEVEGTFMFRKDLDVVQLAADLAPFDDGVWKDLQHLCNAYQQAVWTDINAARQCAKGKWLSKGDLNTRYFHRVVKEKRHIHHIHSMCNSNGNYVYDEDVVVAFIDHFKAIISSKDVSVDATMQPFLFTNWLTVGEANHMIWPIQDQDIKHALFILVVVDCMKPALDGLISKSQSAFILGRKIVDNILMAHELVVGYHLEKGPPRCAFKIDLRKAYDVVNWDFVLCMLQGLEFHHVLINWIHEMISTPSFSIALNGESGGNFKGKRGIRLGDPLSPYFSRWLRKASPCFLSNVFGRLLVLVIIMDARSFKSLIFVFLMIYLCSLVEMLPQWRFEENVILVCYVFGYVSYPLFGVSLSPIALKPANYGGLVAKMVVGVRKNDEYTARHKEICIYGNSPNVWEDTWLQCGPLSTIIPYRLVHATSLTTQTTGHVPKHAFCMWPACLERLPTRDIIVNWKHDPVIFSVVYVRSFPCTWDAIMDVTFDVANAPRFLSRWLALAAVVYTIWCERNKRLFTGVSQPVPQLVNNIISIVHDRMAWNRQRVKKTVNDVVS</sequence>
<dbReference type="PANTHER" id="PTHR33116">
    <property type="entry name" value="REVERSE TRANSCRIPTASE ZINC-BINDING DOMAIN-CONTAINING PROTEIN-RELATED-RELATED"/>
    <property type="match status" value="1"/>
</dbReference>
<feature type="transmembrane region" description="Helical" evidence="2">
    <location>
        <begin position="617"/>
        <end position="636"/>
    </location>
</feature>
<dbReference type="InterPro" id="IPR000477">
    <property type="entry name" value="RT_dom"/>
</dbReference>